<organism evidence="1 2">
    <name type="scientific">Crocosphaera watsonii WH 8501</name>
    <dbReference type="NCBI Taxonomy" id="165597"/>
    <lineage>
        <taxon>Bacteria</taxon>
        <taxon>Bacillati</taxon>
        <taxon>Cyanobacteriota</taxon>
        <taxon>Cyanophyceae</taxon>
        <taxon>Oscillatoriophycideae</taxon>
        <taxon>Chroococcales</taxon>
        <taxon>Aphanothecaceae</taxon>
        <taxon>Crocosphaera</taxon>
    </lineage>
</organism>
<comment type="caution">
    <text evidence="1">The sequence shown here is derived from an EMBL/GenBank/DDBJ whole genome shotgun (WGS) entry which is preliminary data.</text>
</comment>
<dbReference type="RefSeq" id="WP_007307451.1">
    <property type="nucleotide sequence ID" value="NZ_AADV02000116.1"/>
</dbReference>
<reference evidence="1" key="2">
    <citation type="submission" date="2005-06" db="EMBL/GenBank/DDBJ databases">
        <title>Sequencing of the draft genome and assembly of Crocosphaera watsonii WH 8501.</title>
        <authorList>
            <consortium name="US DOE Joint Genome Institute (JGI-PGF)"/>
            <person name="Copeland A."/>
            <person name="Lucas S."/>
            <person name="Lapidus A."/>
            <person name="Barry K."/>
            <person name="Detter C."/>
            <person name="Glavina T."/>
            <person name="Hammon N."/>
            <person name="Israni S."/>
            <person name="Pitluck S."/>
            <person name="Richardson P."/>
        </authorList>
    </citation>
    <scope>NUCLEOTIDE SEQUENCE [LARGE SCALE GENOMIC DNA]</scope>
    <source>
        <strain evidence="1">WH 8501</strain>
    </source>
</reference>
<dbReference type="Proteomes" id="UP000003922">
    <property type="component" value="Unassembled WGS sequence"/>
</dbReference>
<reference evidence="1" key="1">
    <citation type="submission" date="2004-02" db="EMBL/GenBank/DDBJ databases">
        <authorList>
            <consortium name="DOE Joint Genome Institute"/>
        </authorList>
    </citation>
    <scope>NUCLEOTIDE SEQUENCE [LARGE SCALE GENOMIC DNA]</scope>
    <source>
        <strain evidence="1">WH 8501</strain>
    </source>
</reference>
<proteinExistence type="predicted"/>
<dbReference type="OrthoDB" id="468482at2"/>
<sequence length="812" mass="88956">MKKLSPSTQKYIFFLKSLYQSSKGYTFILALALGLTLHSLLVAYAVVIRVESISTKGSADSNNGFYGAEAGLNRRAEEIRKTFVDFNRPSGSSPSSVANCLDSDSSNDGTGDFGCQQYEFVAASESKDGHLAATYVVERNGGRTKVGVVPRGEAYQNLNMLEYSYSVYSIAKRENAPPSEVTAILQLDVKSRLVPMFQFAAFYANDLEILPGPIMDLNGPIHTNGNLYLGANENKGLNIDGQITLSGNLYNSRKNDNSTYPDGRVTIINAAGTSFLNLLSKGTGRTNQTKNPMDPILVSTAWGTQVQLGMESISLPPPSFLDKSGEYYEKANLRFSYKPVATSNSDPDLTTVPFEVTTVNQVSGNAVSLTEGELRSLRQPILVSEELADISDNDFKVCNPVSNSLNLSIPDLNPTGNTELTEQLPELLYIALVSQTTPITYSSLSQPLSSGNFSEVRTSLLDLINSKFSLSLSSLPSDIINKTPNQIAGIDNRCFVSAVVQDIGRDSGSHQSTHRFYNDREGRDMRLLQLNFQSLAIWNKVGRYVEFTNGTLTDNEENEGFSAEEKLFNLASPDSDAPEGSFQNLGLGANDETDGGLVIYATIDGGTYSKARGNTSPYGFAITQGQQLMSLTKSDSQRHGLGVTFATDQAVYLQGDYNIFNKQAAAILTDSINVLSNACLNADKAIHKHSDKNCNTDNDEGKKDATSTTVNTAFLSGTDITNSKLTSAYNGGLENYPRFSENWAEKTLTYRGSFVSLGIPEHVKGRWKRQRCNAPKRNWDYDLDLNDADNLPPLTPRFVYLRQESFIRNFQQ</sequence>
<dbReference type="KEGG" id="cwa:CwatDRAFT_1289"/>
<keyword evidence="2" id="KW-1185">Reference proteome</keyword>
<dbReference type="EMBL" id="AADV02000116">
    <property type="protein sequence ID" value="EAM48793.1"/>
    <property type="molecule type" value="Genomic_DNA"/>
</dbReference>
<gene>
    <name evidence="1" type="ORF">CwatDRAFT_1289</name>
</gene>
<evidence type="ECO:0000313" key="2">
    <source>
        <dbReference type="Proteomes" id="UP000003922"/>
    </source>
</evidence>
<reference evidence="1" key="3">
    <citation type="submission" date="2016-12" db="EMBL/GenBank/DDBJ databases">
        <title>Annotation of the draft genome assembly of Crocosphaera watsonii WH 8501.</title>
        <authorList>
            <consortium name="US DOE Joint Genome Institute (JGI-ORNL)"/>
            <person name="Larimer F."/>
            <person name="Land M."/>
        </authorList>
    </citation>
    <scope>NUCLEOTIDE SEQUENCE</scope>
    <source>
        <strain evidence="1">WH 8501</strain>
    </source>
</reference>
<protein>
    <submittedName>
        <fullName evidence="1">Uncharacterized protein</fullName>
    </submittedName>
</protein>
<name>Q4BY13_CROWT</name>
<accession>Q4BY13</accession>
<evidence type="ECO:0000313" key="1">
    <source>
        <dbReference type="EMBL" id="EAM48793.1"/>
    </source>
</evidence>
<dbReference type="AlphaFoldDB" id="Q4BY13"/>